<evidence type="ECO:0000313" key="2">
    <source>
        <dbReference type="EMBL" id="MDL9977888.1"/>
    </source>
</evidence>
<feature type="transmembrane region" description="Helical" evidence="1">
    <location>
        <begin position="12"/>
        <end position="34"/>
    </location>
</feature>
<feature type="transmembrane region" description="Helical" evidence="1">
    <location>
        <begin position="136"/>
        <end position="157"/>
    </location>
</feature>
<keyword evidence="1" id="KW-0472">Membrane</keyword>
<name>A0ABT7MTW5_9MICO</name>
<dbReference type="EMBL" id="JASXSZ010000001">
    <property type="protein sequence ID" value="MDL9977888.1"/>
    <property type="molecule type" value="Genomic_DNA"/>
</dbReference>
<gene>
    <name evidence="2" type="ORF">QSV35_00955</name>
</gene>
<feature type="transmembrane region" description="Helical" evidence="1">
    <location>
        <begin position="169"/>
        <end position="194"/>
    </location>
</feature>
<keyword evidence="1" id="KW-0812">Transmembrane</keyword>
<keyword evidence="3" id="KW-1185">Reference proteome</keyword>
<feature type="transmembrane region" description="Helical" evidence="1">
    <location>
        <begin position="40"/>
        <end position="63"/>
    </location>
</feature>
<dbReference type="Proteomes" id="UP001235064">
    <property type="component" value="Unassembled WGS sequence"/>
</dbReference>
<feature type="transmembrane region" description="Helical" evidence="1">
    <location>
        <begin position="70"/>
        <end position="90"/>
    </location>
</feature>
<comment type="caution">
    <text evidence="2">The sequence shown here is derived from an EMBL/GenBank/DDBJ whole genome shotgun (WGS) entry which is preliminary data.</text>
</comment>
<accession>A0ABT7MTW5</accession>
<sequence length="221" mass="23088">MSSRPVARTFEVRHLQLVRALLAALAAAMVTFSADHSASFGLAVFSGYAITSGLVLAIAAWLLGPATRPTLGAIGIISIIVGMVTGIPPWRTIPMFFFMVIGWALITGLIEGIMGWRAMRQAPLRSTARSDGRDGLVVGAITVLLGLGLLLVPAQYALNYTITEAHQTFTLTGIAIAVGIFGGYVAVIAVYLGIAGFSPRREAPAASAEVTTSPTDSEESA</sequence>
<protein>
    <submittedName>
        <fullName evidence="2">Acyl-CoA synthetase</fullName>
    </submittedName>
</protein>
<dbReference type="RefSeq" id="WP_286285769.1">
    <property type="nucleotide sequence ID" value="NZ_JASXSZ010000001.1"/>
</dbReference>
<feature type="transmembrane region" description="Helical" evidence="1">
    <location>
        <begin position="96"/>
        <end position="116"/>
    </location>
</feature>
<evidence type="ECO:0000256" key="1">
    <source>
        <dbReference type="SAM" id="Phobius"/>
    </source>
</evidence>
<keyword evidence="1" id="KW-1133">Transmembrane helix</keyword>
<evidence type="ECO:0000313" key="3">
    <source>
        <dbReference type="Proteomes" id="UP001235064"/>
    </source>
</evidence>
<proteinExistence type="predicted"/>
<reference evidence="2 3" key="1">
    <citation type="submission" date="2023-06" db="EMBL/GenBank/DDBJ databases">
        <title>Microbacterium sp. nov., isolated from a waste landfill.</title>
        <authorList>
            <person name="Wen W."/>
        </authorList>
    </citation>
    <scope>NUCLEOTIDE SEQUENCE [LARGE SCALE GENOMIC DNA]</scope>
    <source>
        <strain evidence="2 3">ASV49</strain>
    </source>
</reference>
<organism evidence="2 3">
    <name type="scientific">Microbacterium candidum</name>
    <dbReference type="NCBI Taxonomy" id="3041922"/>
    <lineage>
        <taxon>Bacteria</taxon>
        <taxon>Bacillati</taxon>
        <taxon>Actinomycetota</taxon>
        <taxon>Actinomycetes</taxon>
        <taxon>Micrococcales</taxon>
        <taxon>Microbacteriaceae</taxon>
        <taxon>Microbacterium</taxon>
    </lineage>
</organism>